<dbReference type="Proteomes" id="UP001732700">
    <property type="component" value="Chromosome 1A"/>
</dbReference>
<name>A0ACD5TCC1_AVESA</name>
<evidence type="ECO:0000313" key="1">
    <source>
        <dbReference type="EnsemblPlants" id="AVESA.00010b.r2.1AG0029300.1.CDS.1"/>
    </source>
</evidence>
<evidence type="ECO:0000313" key="2">
    <source>
        <dbReference type="Proteomes" id="UP001732700"/>
    </source>
</evidence>
<sequence length="386" mass="42005">MLHRRRYVHTRIMSSPSASPSSSPHCHSSTAAAVPPNSASPAFAVEDYLVATCGLSRAQALKASTKISHLKSPSKPDAAIAYLAGLGLSRSEITAVVAKDPKFLCISVERTLDPIFVGLTDIGLTRSDIACLVSFARGSFRCKSVVSRVHYYLQLFGSFENFLLPLKRSSYLLGSDLETTVKPNVALLQECGLGASDIAKLCTRLPGILSSKLERVQAMVACAEGLGVPRGSAMFRTALHAVAFLSEEKLAAKIEHLKNTLGWSDAEVGIAVYKAPMLLTGSKDRIERASKFLISEVGLEPAYLADRPAMLSYSLEGRLRPRYYVVKFLKENGLIHHDRDFYAAVKATEKVFMEKYISPHREVAKHLAEDYAAACTGEGLTNFTFG</sequence>
<protein>
    <submittedName>
        <fullName evidence="1">Uncharacterized protein</fullName>
    </submittedName>
</protein>
<dbReference type="EnsemblPlants" id="AVESA.00010b.r2.1AG0029300.1">
    <property type="protein sequence ID" value="AVESA.00010b.r2.1AG0029300.1.CDS.1"/>
    <property type="gene ID" value="AVESA.00010b.r2.1AG0029300"/>
</dbReference>
<accession>A0ACD5TCC1</accession>
<keyword evidence="2" id="KW-1185">Reference proteome</keyword>
<reference evidence="1" key="1">
    <citation type="submission" date="2021-05" db="EMBL/GenBank/DDBJ databases">
        <authorList>
            <person name="Scholz U."/>
            <person name="Mascher M."/>
            <person name="Fiebig A."/>
        </authorList>
    </citation>
    <scope>NUCLEOTIDE SEQUENCE [LARGE SCALE GENOMIC DNA]</scope>
</reference>
<proteinExistence type="predicted"/>
<reference evidence="1" key="2">
    <citation type="submission" date="2025-09" db="UniProtKB">
        <authorList>
            <consortium name="EnsemblPlants"/>
        </authorList>
    </citation>
    <scope>IDENTIFICATION</scope>
</reference>
<organism evidence="1 2">
    <name type="scientific">Avena sativa</name>
    <name type="common">Oat</name>
    <dbReference type="NCBI Taxonomy" id="4498"/>
    <lineage>
        <taxon>Eukaryota</taxon>
        <taxon>Viridiplantae</taxon>
        <taxon>Streptophyta</taxon>
        <taxon>Embryophyta</taxon>
        <taxon>Tracheophyta</taxon>
        <taxon>Spermatophyta</taxon>
        <taxon>Magnoliopsida</taxon>
        <taxon>Liliopsida</taxon>
        <taxon>Poales</taxon>
        <taxon>Poaceae</taxon>
        <taxon>BOP clade</taxon>
        <taxon>Pooideae</taxon>
        <taxon>Poodae</taxon>
        <taxon>Poeae</taxon>
        <taxon>Poeae Chloroplast Group 1 (Aveneae type)</taxon>
        <taxon>Aveninae</taxon>
        <taxon>Avena</taxon>
    </lineage>
</organism>